<dbReference type="RefSeq" id="WP_151705908.1">
    <property type="nucleotide sequence ID" value="NZ_BKZQ01000011.1"/>
</dbReference>
<dbReference type="EMBL" id="BKZQ01000011">
    <property type="protein sequence ID" value="GER69825.1"/>
    <property type="molecule type" value="Genomic_DNA"/>
</dbReference>
<gene>
    <name evidence="5" type="primary">pucR</name>
    <name evidence="5" type="ORF">BpJC7_11280</name>
</gene>
<comment type="similarity">
    <text evidence="1">Belongs to the CdaR family.</text>
</comment>
<dbReference type="InterPro" id="IPR025736">
    <property type="entry name" value="PucR_C-HTH_dom"/>
</dbReference>
<evidence type="ECO:0000313" key="5">
    <source>
        <dbReference type="EMBL" id="GER69825.1"/>
    </source>
</evidence>
<keyword evidence="6" id="KW-1185">Reference proteome</keyword>
<dbReference type="InterPro" id="IPR051448">
    <property type="entry name" value="CdaR-like_regulators"/>
</dbReference>
<name>A0A5J4JGP9_9BACI</name>
<dbReference type="Pfam" id="PF17853">
    <property type="entry name" value="GGDEF_2"/>
    <property type="match status" value="1"/>
</dbReference>
<dbReference type="PANTHER" id="PTHR33744">
    <property type="entry name" value="CARBOHYDRATE DIACID REGULATOR"/>
    <property type="match status" value="1"/>
</dbReference>
<reference evidence="5 6" key="1">
    <citation type="submission" date="2019-09" db="EMBL/GenBank/DDBJ databases">
        <title>Draft genome sequence of Bacillus sp. JC-7.</title>
        <authorList>
            <person name="Tanaka N."/>
            <person name="Shiwa Y."/>
            <person name="Fujita N."/>
            <person name="Tanasupawat S."/>
        </authorList>
    </citation>
    <scope>NUCLEOTIDE SEQUENCE [LARGE SCALE GENOMIC DNA]</scope>
    <source>
        <strain evidence="5 6">JC-7</strain>
    </source>
</reference>
<feature type="domain" description="PucR C-terminal helix-turn-helix" evidence="3">
    <location>
        <begin position="466"/>
        <end position="524"/>
    </location>
</feature>
<dbReference type="InterPro" id="IPR042070">
    <property type="entry name" value="PucR_C-HTH_sf"/>
</dbReference>
<dbReference type="AlphaFoldDB" id="A0A5J4JGP9"/>
<organism evidence="5 6">
    <name type="scientific">Weizmannia acidilactici</name>
    <dbReference type="NCBI Taxonomy" id="2607726"/>
    <lineage>
        <taxon>Bacteria</taxon>
        <taxon>Bacillati</taxon>
        <taxon>Bacillota</taxon>
        <taxon>Bacilli</taxon>
        <taxon>Bacillales</taxon>
        <taxon>Bacillaceae</taxon>
        <taxon>Heyndrickxia</taxon>
    </lineage>
</organism>
<dbReference type="InterPro" id="IPR041522">
    <property type="entry name" value="CdaR_GGDEF"/>
</dbReference>
<protein>
    <submittedName>
        <fullName evidence="5">Purine catabolism regulatory protein</fullName>
    </submittedName>
</protein>
<evidence type="ECO:0000313" key="6">
    <source>
        <dbReference type="Proteomes" id="UP000391919"/>
    </source>
</evidence>
<feature type="domain" description="Purine catabolism PurC-like" evidence="2">
    <location>
        <begin position="5"/>
        <end position="124"/>
    </location>
</feature>
<accession>A0A5J4JGP9</accession>
<evidence type="ECO:0000259" key="2">
    <source>
        <dbReference type="Pfam" id="PF07905"/>
    </source>
</evidence>
<evidence type="ECO:0000259" key="4">
    <source>
        <dbReference type="Pfam" id="PF17853"/>
    </source>
</evidence>
<dbReference type="InterPro" id="IPR012914">
    <property type="entry name" value="PucR_dom"/>
</dbReference>
<comment type="caution">
    <text evidence="5">The sequence shown here is derived from an EMBL/GenBank/DDBJ whole genome shotgun (WGS) entry which is preliminary data.</text>
</comment>
<dbReference type="Gene3D" id="1.10.10.2840">
    <property type="entry name" value="PucR C-terminal helix-turn-helix domain"/>
    <property type="match status" value="1"/>
</dbReference>
<evidence type="ECO:0000256" key="1">
    <source>
        <dbReference type="ARBA" id="ARBA00006754"/>
    </source>
</evidence>
<dbReference type="Proteomes" id="UP000391919">
    <property type="component" value="Unassembled WGS sequence"/>
</dbReference>
<dbReference type="Pfam" id="PF07905">
    <property type="entry name" value="PucR"/>
    <property type="match status" value="1"/>
</dbReference>
<evidence type="ECO:0000259" key="3">
    <source>
        <dbReference type="Pfam" id="PF13556"/>
    </source>
</evidence>
<dbReference type="Pfam" id="PF13556">
    <property type="entry name" value="HTH_30"/>
    <property type="match status" value="1"/>
</dbReference>
<sequence>MKVYELFEIPKLAGMSLIAGKSGKDHEVQTVNMMDAPDIVHFLKPNVFLVTTAYHFKDDPKKLADLIRTMSDKGCAALGIKTKRFLQEVPKDALNLADQLAFPVIELPLDLALGEVVDLTLRAIVDKTAQELTIALEAHKRFTHVIMQGNGIRPLLHELSKMIRHPSECIDQHLNVIARNPGAGAVFSALETVLPVHFPAETLSSPLMFSAAAERQTYTLFPMHMNEKKIGFLAVHGELDKTDHLSALIIEQAMNVISFALMKEQAIKQHARSIRNDFFLHFLEGAFSSREEMIHRAAEFSLRNDQSYICVAGKIDGSCGHADLRQQEEIYEFIEDEVAKTEPKAHFFTKGDYCILLYEVQEYGSFSIEDLLRYIQEKVSAYFGHTISFGISNLSHSFLQVRNAYKEAADALKSGEISKKTGYIQTYLTKDVMALLRLIPRQDLENFYAFALQNFYHMKSDERESLLATLSVYLETNCQISETAKRLYVHRNTVVYRIEKCEELLGKSLKDPDTNLQLRIALRIRNMLEPIG</sequence>
<feature type="domain" description="CdaR GGDEF-like" evidence="4">
    <location>
        <begin position="289"/>
        <end position="413"/>
    </location>
</feature>
<proteinExistence type="inferred from homology"/>
<dbReference type="PANTHER" id="PTHR33744:SF1">
    <property type="entry name" value="DNA-BINDING TRANSCRIPTIONAL ACTIVATOR ADER"/>
    <property type="match status" value="1"/>
</dbReference>